<keyword evidence="1" id="KW-1133">Transmembrane helix</keyword>
<evidence type="ECO:0000313" key="2">
    <source>
        <dbReference type="EMBL" id="MFD0751229.1"/>
    </source>
</evidence>
<accession>A0ABW2YXL0</accession>
<sequence>MENSIEMIWKQGFLNENSLVAPRVNNLYNRKSINVVERIKQRMKNYRVFNYGLLIVILVTDYFMDIFLNGLVFCAMALVMIWYTRRIVRNIKTLDQEATSYDYLKSFDTYVKDIFARFEKIVRFSLPLYCLIGFVGVWAAWDKLGMFAIMKRQYPNANIELWGLAYLAAWMLVVILFSGKMYRLEVRLVYGRLFNKLEETITEMEKLKQGE</sequence>
<evidence type="ECO:0000313" key="3">
    <source>
        <dbReference type="Proteomes" id="UP001596958"/>
    </source>
</evidence>
<dbReference type="EMBL" id="JBHTHU010000018">
    <property type="protein sequence ID" value="MFD0751229.1"/>
    <property type="molecule type" value="Genomic_DNA"/>
</dbReference>
<reference evidence="3" key="1">
    <citation type="journal article" date="2019" name="Int. J. Syst. Evol. Microbiol.">
        <title>The Global Catalogue of Microorganisms (GCM) 10K type strain sequencing project: providing services to taxonomists for standard genome sequencing and annotation.</title>
        <authorList>
            <consortium name="The Broad Institute Genomics Platform"/>
            <consortium name="The Broad Institute Genome Sequencing Center for Infectious Disease"/>
            <person name="Wu L."/>
            <person name="Ma J."/>
        </authorList>
    </citation>
    <scope>NUCLEOTIDE SEQUENCE [LARGE SCALE GENOMIC DNA]</scope>
    <source>
        <strain evidence="3">CCUG 63418</strain>
    </source>
</reference>
<evidence type="ECO:0000256" key="1">
    <source>
        <dbReference type="SAM" id="Phobius"/>
    </source>
</evidence>
<gene>
    <name evidence="2" type="ORF">ACFQZS_13845</name>
</gene>
<feature type="transmembrane region" description="Helical" evidence="1">
    <location>
        <begin position="121"/>
        <end position="141"/>
    </location>
</feature>
<proteinExistence type="predicted"/>
<feature type="transmembrane region" description="Helical" evidence="1">
    <location>
        <begin position="161"/>
        <end position="179"/>
    </location>
</feature>
<protein>
    <submittedName>
        <fullName evidence="2">Uncharacterized protein</fullName>
    </submittedName>
</protein>
<organism evidence="2 3">
    <name type="scientific">Mucilaginibacter calamicampi</name>
    <dbReference type="NCBI Taxonomy" id="1302352"/>
    <lineage>
        <taxon>Bacteria</taxon>
        <taxon>Pseudomonadati</taxon>
        <taxon>Bacteroidota</taxon>
        <taxon>Sphingobacteriia</taxon>
        <taxon>Sphingobacteriales</taxon>
        <taxon>Sphingobacteriaceae</taxon>
        <taxon>Mucilaginibacter</taxon>
    </lineage>
</organism>
<comment type="caution">
    <text evidence="2">The sequence shown here is derived from an EMBL/GenBank/DDBJ whole genome shotgun (WGS) entry which is preliminary data.</text>
</comment>
<keyword evidence="3" id="KW-1185">Reference proteome</keyword>
<feature type="transmembrane region" description="Helical" evidence="1">
    <location>
        <begin position="48"/>
        <end position="64"/>
    </location>
</feature>
<keyword evidence="1" id="KW-0472">Membrane</keyword>
<dbReference type="RefSeq" id="WP_377101199.1">
    <property type="nucleotide sequence ID" value="NZ_JBHTHU010000018.1"/>
</dbReference>
<keyword evidence="1" id="KW-0812">Transmembrane</keyword>
<dbReference type="Proteomes" id="UP001596958">
    <property type="component" value="Unassembled WGS sequence"/>
</dbReference>
<feature type="transmembrane region" description="Helical" evidence="1">
    <location>
        <begin position="70"/>
        <end position="88"/>
    </location>
</feature>
<name>A0ABW2YXL0_9SPHI</name>